<accession>A0ACB9P4F9</accession>
<sequence>MEWNAKSPSQWDWEHLFLNAKATETPTSPQIDWSSETDREINVRLFYSCGGSGCSGSDIIHASSSRSSKSTSINSSSNWESKISLFNLEGSQEDSSGKNEMSKDDPTGTSPTLEPSSVSGDPLLSLKLGKRLYYEDVCPGSDTKNLSFSGVPLPSLSTGKKGKSNSQNPLPPRCQVQGCNLDLTLAKGYHRKHRVCESHSKSPKVLVNGLERRFCQQCSRFHRLSEFDDKKRSCRRRLSDHNARRRKPHPEITQLNPSAFSLSEDDGRRQMRPFRRSRAVTNFTWQDAQSSEFPQVKEFLMKPARAGANNGRVLQPYNEMPSTFTMHSNDSGGLSTSKGVAAKTINPGVDDSITSSDLNAAPDFHRALSLLSSCSWGSYETKPVSLEHSNHTTHTSMTQLTTNSIVQRLPVASPGYWETGQQSTDSRMCISYSDCDNGNRFQFQDFQLFKTPYKSGFPCNQLD</sequence>
<proteinExistence type="predicted"/>
<evidence type="ECO:0000313" key="1">
    <source>
        <dbReference type="EMBL" id="KAI4343398.1"/>
    </source>
</evidence>
<gene>
    <name evidence="1" type="ORF">L6164_010750</name>
</gene>
<comment type="caution">
    <text evidence="1">The sequence shown here is derived from an EMBL/GenBank/DDBJ whole genome shotgun (WGS) entry which is preliminary data.</text>
</comment>
<dbReference type="EMBL" id="CM039430">
    <property type="protein sequence ID" value="KAI4343398.1"/>
    <property type="molecule type" value="Genomic_DNA"/>
</dbReference>
<reference evidence="1 2" key="1">
    <citation type="journal article" date="2022" name="DNA Res.">
        <title>Chromosomal-level genome assembly of the orchid tree Bauhinia variegata (Leguminosae; Cercidoideae) supports the allotetraploid origin hypothesis of Bauhinia.</title>
        <authorList>
            <person name="Zhong Y."/>
            <person name="Chen Y."/>
            <person name="Zheng D."/>
            <person name="Pang J."/>
            <person name="Liu Y."/>
            <person name="Luo S."/>
            <person name="Meng S."/>
            <person name="Qian L."/>
            <person name="Wei D."/>
            <person name="Dai S."/>
            <person name="Zhou R."/>
        </authorList>
    </citation>
    <scope>NUCLEOTIDE SEQUENCE [LARGE SCALE GENOMIC DNA]</scope>
    <source>
        <strain evidence="1">BV-YZ2020</strain>
    </source>
</reference>
<dbReference type="Proteomes" id="UP000828941">
    <property type="component" value="Chromosome 5"/>
</dbReference>
<name>A0ACB9P4F9_BAUVA</name>
<evidence type="ECO:0000313" key="2">
    <source>
        <dbReference type="Proteomes" id="UP000828941"/>
    </source>
</evidence>
<organism evidence="1 2">
    <name type="scientific">Bauhinia variegata</name>
    <name type="common">Purple orchid tree</name>
    <name type="synonym">Phanera variegata</name>
    <dbReference type="NCBI Taxonomy" id="167791"/>
    <lineage>
        <taxon>Eukaryota</taxon>
        <taxon>Viridiplantae</taxon>
        <taxon>Streptophyta</taxon>
        <taxon>Embryophyta</taxon>
        <taxon>Tracheophyta</taxon>
        <taxon>Spermatophyta</taxon>
        <taxon>Magnoliopsida</taxon>
        <taxon>eudicotyledons</taxon>
        <taxon>Gunneridae</taxon>
        <taxon>Pentapetalae</taxon>
        <taxon>rosids</taxon>
        <taxon>fabids</taxon>
        <taxon>Fabales</taxon>
        <taxon>Fabaceae</taxon>
        <taxon>Cercidoideae</taxon>
        <taxon>Cercideae</taxon>
        <taxon>Bauhiniinae</taxon>
        <taxon>Bauhinia</taxon>
    </lineage>
</organism>
<keyword evidence="2" id="KW-1185">Reference proteome</keyword>
<protein>
    <submittedName>
        <fullName evidence="1">Uncharacterized protein</fullName>
    </submittedName>
</protein>